<name>A0ABD5S082_9EURY</name>
<dbReference type="InterPro" id="IPR055532">
    <property type="entry name" value="DUF7108_N"/>
</dbReference>
<reference evidence="3 4" key="1">
    <citation type="journal article" date="2019" name="Int. J. Syst. Evol. Microbiol.">
        <title>The Global Catalogue of Microorganisms (GCM) 10K type strain sequencing project: providing services to taxonomists for standard genome sequencing and annotation.</title>
        <authorList>
            <consortium name="The Broad Institute Genomics Platform"/>
            <consortium name="The Broad Institute Genome Sequencing Center for Infectious Disease"/>
            <person name="Wu L."/>
            <person name="Ma J."/>
        </authorList>
    </citation>
    <scope>NUCLEOTIDE SEQUENCE [LARGE SCALE GENOMIC DNA]</scope>
    <source>
        <strain evidence="3 4">NBRC 111368</strain>
    </source>
</reference>
<comment type="caution">
    <text evidence="3">The sequence shown here is derived from an EMBL/GenBank/DDBJ whole genome shotgun (WGS) entry which is preliminary data.</text>
</comment>
<dbReference type="Pfam" id="PF23418">
    <property type="entry name" value="DUF7108"/>
    <property type="match status" value="1"/>
</dbReference>
<dbReference type="InterPro" id="IPR056494">
    <property type="entry name" value="DUF7108_C"/>
</dbReference>
<accession>A0ABD5S082</accession>
<dbReference type="AlphaFoldDB" id="A0ABD5S082"/>
<feature type="domain" description="DUF7108" evidence="1">
    <location>
        <begin position="1"/>
        <end position="49"/>
    </location>
</feature>
<sequence length="150" mass="16796">ELLDEFGFTARIREGDDALVLHPAEWVEDGTVRVERIDDTDRAVEVPLSDAGDEDDYDAVAQHNADLVRAVEAEHGPVHAANARAFADYMSNHYVRRMEEATEDELREFLAEYYPRNAWPSAEQKSAVESSLAHLFDAAGTEVPGPVRRD</sequence>
<evidence type="ECO:0000259" key="2">
    <source>
        <dbReference type="Pfam" id="PF23420"/>
    </source>
</evidence>
<evidence type="ECO:0000259" key="1">
    <source>
        <dbReference type="Pfam" id="PF23418"/>
    </source>
</evidence>
<dbReference type="Pfam" id="PF23420">
    <property type="entry name" value="DUF7108_C"/>
    <property type="match status" value="1"/>
</dbReference>
<feature type="non-terminal residue" evidence="3">
    <location>
        <position position="1"/>
    </location>
</feature>
<gene>
    <name evidence="3" type="ORF">ACFQE1_09710</name>
</gene>
<dbReference type="Proteomes" id="UP001596328">
    <property type="component" value="Unassembled WGS sequence"/>
</dbReference>
<evidence type="ECO:0000313" key="3">
    <source>
        <dbReference type="EMBL" id="MFC6724647.1"/>
    </source>
</evidence>
<proteinExistence type="predicted"/>
<dbReference type="EMBL" id="JBHSWU010000238">
    <property type="protein sequence ID" value="MFC6724647.1"/>
    <property type="molecule type" value="Genomic_DNA"/>
</dbReference>
<protein>
    <submittedName>
        <fullName evidence="3">RnhA operon protein</fullName>
    </submittedName>
</protein>
<feature type="domain" description="DUF7108" evidence="2">
    <location>
        <begin position="55"/>
        <end position="143"/>
    </location>
</feature>
<evidence type="ECO:0000313" key="4">
    <source>
        <dbReference type="Proteomes" id="UP001596328"/>
    </source>
</evidence>
<keyword evidence="4" id="KW-1185">Reference proteome</keyword>
<organism evidence="3 4">
    <name type="scientific">Halobium palmae</name>
    <dbReference type="NCBI Taxonomy" id="1776492"/>
    <lineage>
        <taxon>Archaea</taxon>
        <taxon>Methanobacteriati</taxon>
        <taxon>Methanobacteriota</taxon>
        <taxon>Stenosarchaea group</taxon>
        <taxon>Halobacteria</taxon>
        <taxon>Halobacteriales</taxon>
        <taxon>Haloferacaceae</taxon>
        <taxon>Halobium</taxon>
    </lineage>
</organism>